<organism evidence="1 2">
    <name type="scientific">Neonectria punicea</name>
    <dbReference type="NCBI Taxonomy" id="979145"/>
    <lineage>
        <taxon>Eukaryota</taxon>
        <taxon>Fungi</taxon>
        <taxon>Dikarya</taxon>
        <taxon>Ascomycota</taxon>
        <taxon>Pezizomycotina</taxon>
        <taxon>Sordariomycetes</taxon>
        <taxon>Hypocreomycetidae</taxon>
        <taxon>Hypocreales</taxon>
        <taxon>Nectriaceae</taxon>
        <taxon>Neonectria</taxon>
    </lineage>
</organism>
<dbReference type="EMBL" id="JAZAVJ010000129">
    <property type="protein sequence ID" value="KAK7413458.1"/>
    <property type="molecule type" value="Genomic_DNA"/>
</dbReference>
<evidence type="ECO:0000313" key="1">
    <source>
        <dbReference type="EMBL" id="KAK7413458.1"/>
    </source>
</evidence>
<reference evidence="1 2" key="1">
    <citation type="journal article" date="2025" name="Microbiol. Resour. Announc.">
        <title>Draft genome sequences for Neonectria magnoliae and Neonectria punicea, canker pathogens of Liriodendron tulipifera and Acer saccharum in West Virginia.</title>
        <authorList>
            <person name="Petronek H.M."/>
            <person name="Kasson M.T."/>
            <person name="Metheny A.M."/>
            <person name="Stauder C.M."/>
            <person name="Lovett B."/>
            <person name="Lynch S.C."/>
            <person name="Garnas J.R."/>
            <person name="Kasson L.R."/>
            <person name="Stajich J.E."/>
        </authorList>
    </citation>
    <scope>NUCLEOTIDE SEQUENCE [LARGE SCALE GENOMIC DNA]</scope>
    <source>
        <strain evidence="1 2">NRRL 64653</strain>
    </source>
</reference>
<name>A0ABR1GXB2_9HYPO</name>
<accession>A0ABR1GXB2</accession>
<protein>
    <submittedName>
        <fullName evidence="1">Uncharacterized protein</fullName>
    </submittedName>
</protein>
<gene>
    <name evidence="1" type="ORF">QQX98_007683</name>
</gene>
<evidence type="ECO:0000313" key="2">
    <source>
        <dbReference type="Proteomes" id="UP001498476"/>
    </source>
</evidence>
<proteinExistence type="predicted"/>
<dbReference type="Proteomes" id="UP001498476">
    <property type="component" value="Unassembled WGS sequence"/>
</dbReference>
<comment type="caution">
    <text evidence="1">The sequence shown here is derived from an EMBL/GenBank/DDBJ whole genome shotgun (WGS) entry which is preliminary data.</text>
</comment>
<sequence>MSLPALTNQASFPNVCGLKEGGMVLVAAPRSTISNGNGMSRTDNPSRSATWLDYTALEIGSVVESSWL</sequence>
<keyword evidence="2" id="KW-1185">Reference proteome</keyword>